<dbReference type="InterPro" id="IPR002259">
    <property type="entry name" value="Eqnu_transpt"/>
</dbReference>
<dbReference type="VEuPathDB" id="FungiDB:YALI1_C32156g"/>
<evidence type="ECO:0000313" key="11">
    <source>
        <dbReference type="Proteomes" id="UP000182444"/>
    </source>
</evidence>
<dbReference type="GO" id="GO:0034257">
    <property type="term" value="F:nicotinamide riboside transmembrane transporter activity"/>
    <property type="evidence" value="ECO:0007669"/>
    <property type="project" value="EnsemblFungi"/>
</dbReference>
<feature type="transmembrane region" description="Helical" evidence="8">
    <location>
        <begin position="338"/>
        <end position="356"/>
    </location>
</feature>
<dbReference type="VEuPathDB" id="FungiDB:YALI0_C23342g"/>
<evidence type="ECO:0000256" key="7">
    <source>
        <dbReference type="SAM" id="MobiDB-lite"/>
    </source>
</evidence>
<dbReference type="PIRSF" id="PIRSF016379">
    <property type="entry name" value="ENT"/>
    <property type="match status" value="1"/>
</dbReference>
<keyword evidence="6 8" id="KW-0472">Membrane</keyword>
<feature type="transmembrane region" description="Helical" evidence="8">
    <location>
        <begin position="164"/>
        <end position="187"/>
    </location>
</feature>
<evidence type="ECO:0000313" key="12">
    <source>
        <dbReference type="Proteomes" id="UP000256601"/>
    </source>
</evidence>
<proteinExistence type="inferred from homology"/>
<dbReference type="GO" id="GO:0015205">
    <property type="term" value="F:nucleobase transmembrane transporter activity"/>
    <property type="evidence" value="ECO:0007669"/>
    <property type="project" value="EnsemblFungi"/>
</dbReference>
<feature type="transmembrane region" description="Helical" evidence="8">
    <location>
        <begin position="244"/>
        <end position="263"/>
    </location>
</feature>
<dbReference type="GO" id="GO:0000329">
    <property type="term" value="C:fungal-type vacuole membrane"/>
    <property type="evidence" value="ECO:0007669"/>
    <property type="project" value="EnsemblFungi"/>
</dbReference>
<keyword evidence="3" id="KW-0813">Transport</keyword>
<dbReference type="OrthoDB" id="46396at2759"/>
<dbReference type="RefSeq" id="XP_502177.1">
    <property type="nucleotide sequence ID" value="XM_502177.1"/>
</dbReference>
<feature type="transmembrane region" description="Helical" evidence="8">
    <location>
        <begin position="308"/>
        <end position="326"/>
    </location>
</feature>
<organism evidence="9 11">
    <name type="scientific">Yarrowia lipolytica</name>
    <name type="common">Candida lipolytica</name>
    <dbReference type="NCBI Taxonomy" id="4952"/>
    <lineage>
        <taxon>Eukaryota</taxon>
        <taxon>Fungi</taxon>
        <taxon>Dikarya</taxon>
        <taxon>Ascomycota</taxon>
        <taxon>Saccharomycotina</taxon>
        <taxon>Dipodascomycetes</taxon>
        <taxon>Dipodascales</taxon>
        <taxon>Dipodascales incertae sedis</taxon>
        <taxon>Yarrowia</taxon>
    </lineage>
</organism>
<evidence type="ECO:0000256" key="1">
    <source>
        <dbReference type="ARBA" id="ARBA00004141"/>
    </source>
</evidence>
<evidence type="ECO:0000256" key="5">
    <source>
        <dbReference type="ARBA" id="ARBA00022989"/>
    </source>
</evidence>
<evidence type="ECO:0000313" key="9">
    <source>
        <dbReference type="EMBL" id="AOW03302.1"/>
    </source>
</evidence>
<feature type="transmembrane region" description="Helical" evidence="8">
    <location>
        <begin position="376"/>
        <end position="400"/>
    </location>
</feature>
<evidence type="ECO:0000256" key="8">
    <source>
        <dbReference type="SAM" id="Phobius"/>
    </source>
</evidence>
<dbReference type="PANTHER" id="PTHR10332:SF88">
    <property type="entry name" value="EQUILIBRATIVE NUCLEOSIDE TRANSPORTER 1, ISOFORM A"/>
    <property type="match status" value="1"/>
</dbReference>
<comment type="subcellular location">
    <subcellularLocation>
        <location evidence="1">Membrane</location>
        <topology evidence="1">Multi-pass membrane protein</topology>
    </subcellularLocation>
</comment>
<accession>A0A1H6PQP2</accession>
<dbReference type="InterPro" id="IPR036259">
    <property type="entry name" value="MFS_trans_sf"/>
</dbReference>
<dbReference type="Proteomes" id="UP000256601">
    <property type="component" value="Unassembled WGS sequence"/>
</dbReference>
<dbReference type="Pfam" id="PF01733">
    <property type="entry name" value="Nucleoside_tran"/>
    <property type="match status" value="1"/>
</dbReference>
<evidence type="ECO:0000256" key="6">
    <source>
        <dbReference type="ARBA" id="ARBA00023136"/>
    </source>
</evidence>
<dbReference type="GeneID" id="2909607"/>
<evidence type="ECO:0000256" key="4">
    <source>
        <dbReference type="ARBA" id="ARBA00022692"/>
    </source>
</evidence>
<dbReference type="eggNOG" id="KOG1479">
    <property type="taxonomic scope" value="Eukaryota"/>
</dbReference>
<dbReference type="GO" id="GO:0005886">
    <property type="term" value="C:plasma membrane"/>
    <property type="evidence" value="ECO:0007669"/>
    <property type="project" value="TreeGrafter"/>
</dbReference>
<dbReference type="OMA" id="GSPWTTK"/>
<dbReference type="KEGG" id="yli:2909607"/>
<dbReference type="EMBL" id="CP017555">
    <property type="protein sequence ID" value="AOW03302.1"/>
    <property type="molecule type" value="Genomic_DNA"/>
</dbReference>
<dbReference type="SUPFAM" id="SSF103473">
    <property type="entry name" value="MFS general substrate transporter"/>
    <property type="match status" value="1"/>
</dbReference>
<reference evidence="10 12" key="2">
    <citation type="submission" date="2018-07" db="EMBL/GenBank/DDBJ databases">
        <title>Draft Genome Assemblies for Five Robust Yarrowia lipolytica Strains Exhibiting High Lipid Production and Pentose Sugar Utilization and Sugar Alcohol Secretion from Undetoxified Lignocellulosic Biomass Hydrolysates.</title>
        <authorList>
            <consortium name="DOE Joint Genome Institute"/>
            <person name="Walker C."/>
            <person name="Ryu S."/>
            <person name="Na H."/>
            <person name="Zane M."/>
            <person name="LaButti K."/>
            <person name="Lipzen A."/>
            <person name="Haridas S."/>
            <person name="Barry K."/>
            <person name="Grigoriev I.V."/>
            <person name="Quarterman J."/>
            <person name="Slininger P."/>
            <person name="Dien B."/>
            <person name="Trinh C.T."/>
        </authorList>
    </citation>
    <scope>NUCLEOTIDE SEQUENCE [LARGE SCALE GENOMIC DNA]</scope>
    <source>
        <strain evidence="10 12">YB392</strain>
    </source>
</reference>
<protein>
    <submittedName>
        <fullName evidence="10">Nucleoside transporter-domain-containing protein</fullName>
    </submittedName>
</protein>
<feature type="transmembrane region" description="Helical" evidence="8">
    <location>
        <begin position="100"/>
        <end position="121"/>
    </location>
</feature>
<keyword evidence="4 8" id="KW-0812">Transmembrane</keyword>
<dbReference type="AlphaFoldDB" id="A0A1H6PQP2"/>
<comment type="similarity">
    <text evidence="2">Belongs to the SLC29A/ENT transporter (TC 2.A.57) family.</text>
</comment>
<evidence type="ECO:0000313" key="10">
    <source>
        <dbReference type="EMBL" id="RDW24751.1"/>
    </source>
</evidence>
<dbReference type="Proteomes" id="UP000182444">
    <property type="component" value="Chromosome 1C"/>
</dbReference>
<sequence length="401" mass="43302">MNYTSAILLGVMLLWPWNAFLLATPYLRHRFLPIPTLSNNTASSIMTVSTVTSVVTNMWLQTWKKDYRDRVVMGHVIIASVFAVLAVLCVLFLWLPTAFYFCVVMLLDCLSSVGVSVAQNGSFALASERNTQGIMMGQGLAGIMPALVSLVATTAGDSVDYSSAASWSTAFSFFVATAIAGLSLFVFSRSKPAKKDLEQEPFIGEEDLTSSTELRRPESPAYPVPGDEPASNVPIRVLAEKLKAPAFSIIFTFMVTLSFPIFAELVEPNNSVSQAIIPIAFVVWNGGDLLGRSICAKEKFVVKGSRNLVTYALLRFFFIPVFFLCNIKGRGAVIPSDIFYLLLQFCFGVTSGHLSSSSMMSPGAYVSKSELSAAGGYMTLCLTIGLALGALASFILVALIG</sequence>
<feature type="transmembrane region" description="Helical" evidence="8">
    <location>
        <begin position="42"/>
        <end position="60"/>
    </location>
</feature>
<dbReference type="PANTHER" id="PTHR10332">
    <property type="entry name" value="EQUILIBRATIVE NUCLEOSIDE TRANSPORTER"/>
    <property type="match status" value="1"/>
</dbReference>
<feature type="transmembrane region" description="Helical" evidence="8">
    <location>
        <begin position="133"/>
        <end position="152"/>
    </location>
</feature>
<evidence type="ECO:0000256" key="2">
    <source>
        <dbReference type="ARBA" id="ARBA00007965"/>
    </source>
</evidence>
<feature type="region of interest" description="Disordered" evidence="7">
    <location>
        <begin position="207"/>
        <end position="227"/>
    </location>
</feature>
<dbReference type="EMBL" id="KZ859022">
    <property type="protein sequence ID" value="RDW24751.1"/>
    <property type="molecule type" value="Genomic_DNA"/>
</dbReference>
<feature type="transmembrane region" description="Helical" evidence="8">
    <location>
        <begin position="72"/>
        <end position="94"/>
    </location>
</feature>
<evidence type="ECO:0000256" key="3">
    <source>
        <dbReference type="ARBA" id="ARBA00022448"/>
    </source>
</evidence>
<reference evidence="9 11" key="1">
    <citation type="journal article" date="2016" name="PLoS ONE">
        <title>Sequence Assembly of Yarrowia lipolytica Strain W29/CLIB89 Shows Transposable Element Diversity.</title>
        <authorList>
            <person name="Magnan C."/>
            <person name="Yu J."/>
            <person name="Chang I."/>
            <person name="Jahn E."/>
            <person name="Kanomata Y."/>
            <person name="Wu J."/>
            <person name="Zeller M."/>
            <person name="Oakes M."/>
            <person name="Baldi P."/>
            <person name="Sandmeyer S."/>
        </authorList>
    </citation>
    <scope>NUCLEOTIDE SEQUENCE [LARGE SCALE GENOMIC DNA]</scope>
    <source>
        <strain evidence="9">CLIB89</strain>
        <strain evidence="11">CLIB89(W29)</strain>
    </source>
</reference>
<gene>
    <name evidence="10" type="ORF">B0I71DRAFT_46974</name>
    <name evidence="9" type="ORF">YALI1_C32156g</name>
</gene>
<keyword evidence="5 8" id="KW-1133">Transmembrane helix</keyword>
<name>A0A1H6PQP2_YARLL</name>